<keyword evidence="3 9" id="KW-0210">Decarboxylase</keyword>
<dbReference type="SUPFAM" id="SSF50692">
    <property type="entry name" value="ADC-like"/>
    <property type="match status" value="1"/>
</dbReference>
<dbReference type="NCBIfam" id="TIGR00223">
    <property type="entry name" value="panD"/>
    <property type="match status" value="1"/>
</dbReference>
<evidence type="ECO:0000256" key="8">
    <source>
        <dbReference type="ARBA" id="ARBA00023317"/>
    </source>
</evidence>
<feature type="chain" id="PRO_5027184534" description="Aspartate 1-decarboxylase alpha chain" evidence="9 12">
    <location>
        <begin position="25"/>
        <end position="119"/>
    </location>
</feature>
<sequence>MRRFMMKSKLHRATVTETNVEYEGSLTIDTDLLEAADILPHEQIHVWDVTNGTRLVTYALEGPRGSGVICVNGAGAHLIRTGDIVIIATFAEYEDADARVHQPRVVFIDRGNTIKGTVS</sequence>
<keyword evidence="2 9" id="KW-0566">Pantothenate biosynthesis</keyword>
<reference evidence="13 14" key="1">
    <citation type="submission" date="2019-05" db="EMBL/GenBank/DDBJ databases">
        <authorList>
            <consortium name="Science for Life Laboratories"/>
        </authorList>
    </citation>
    <scope>NUCLEOTIDE SEQUENCE [LARGE SCALE GENOMIC DNA]</scope>
    <source>
        <strain evidence="13">Soil9</strain>
    </source>
</reference>
<keyword evidence="14" id="KW-1185">Reference proteome</keyword>
<comment type="caution">
    <text evidence="9">Lacks conserved residue(s) required for the propagation of feature annotation.</text>
</comment>
<proteinExistence type="inferred from homology"/>
<name>A0A6P2DKQ7_9BACT</name>
<dbReference type="CDD" id="cd06919">
    <property type="entry name" value="Asp_decarbox"/>
    <property type="match status" value="1"/>
</dbReference>
<evidence type="ECO:0000256" key="4">
    <source>
        <dbReference type="ARBA" id="ARBA00022813"/>
    </source>
</evidence>
<dbReference type="GO" id="GO:0004068">
    <property type="term" value="F:aspartate 1-decarboxylase activity"/>
    <property type="evidence" value="ECO:0007669"/>
    <property type="project" value="UniProtKB-UniRule"/>
</dbReference>
<evidence type="ECO:0000256" key="7">
    <source>
        <dbReference type="ARBA" id="ARBA00023270"/>
    </source>
</evidence>
<keyword evidence="4 9" id="KW-0068">Autocatalytic cleavage</keyword>
<dbReference type="KEGG" id="gms:SOIL9_79230"/>
<comment type="function">
    <text evidence="9">Catalyzes the pyruvoyl-dependent decarboxylation of aspartate to produce beta-alanine.</text>
</comment>
<dbReference type="GO" id="GO:0015940">
    <property type="term" value="P:pantothenate biosynthetic process"/>
    <property type="evidence" value="ECO:0007669"/>
    <property type="project" value="UniProtKB-UniRule"/>
</dbReference>
<keyword evidence="6 9" id="KW-0456">Lyase</keyword>
<dbReference type="Gene3D" id="2.40.40.20">
    <property type="match status" value="1"/>
</dbReference>
<gene>
    <name evidence="9" type="primary">panD</name>
    <name evidence="13" type="ORF">SOIL9_79230</name>
</gene>
<accession>A0A6P2DKQ7</accession>
<comment type="subunit">
    <text evidence="9">Heterooctamer of four alpha and four beta subunits.</text>
</comment>
<evidence type="ECO:0000256" key="5">
    <source>
        <dbReference type="ARBA" id="ARBA00023145"/>
    </source>
</evidence>
<evidence type="ECO:0000256" key="6">
    <source>
        <dbReference type="ARBA" id="ARBA00023239"/>
    </source>
</evidence>
<comment type="catalytic activity">
    <reaction evidence="9">
        <text>L-aspartate + H(+) = beta-alanine + CO2</text>
        <dbReference type="Rhea" id="RHEA:19497"/>
        <dbReference type="ChEBI" id="CHEBI:15378"/>
        <dbReference type="ChEBI" id="CHEBI:16526"/>
        <dbReference type="ChEBI" id="CHEBI:29991"/>
        <dbReference type="ChEBI" id="CHEBI:57966"/>
        <dbReference type="EC" id="4.1.1.11"/>
    </reaction>
</comment>
<dbReference type="RefSeq" id="WP_162672388.1">
    <property type="nucleotide sequence ID" value="NZ_LR593886.1"/>
</dbReference>
<evidence type="ECO:0000256" key="1">
    <source>
        <dbReference type="ARBA" id="ARBA00022490"/>
    </source>
</evidence>
<feature type="active site" description="Schiff-base intermediate with substrate; via pyruvic acid" evidence="9 10">
    <location>
        <position position="25"/>
    </location>
</feature>
<evidence type="ECO:0000256" key="9">
    <source>
        <dbReference type="HAMAP-Rule" id="MF_00446"/>
    </source>
</evidence>
<dbReference type="UniPathway" id="UPA00028">
    <property type="reaction ID" value="UER00002"/>
</dbReference>
<dbReference type="GO" id="GO:0005829">
    <property type="term" value="C:cytosol"/>
    <property type="evidence" value="ECO:0007669"/>
    <property type="project" value="TreeGrafter"/>
</dbReference>
<evidence type="ECO:0000256" key="12">
    <source>
        <dbReference type="PIRSR" id="PIRSR006246-5"/>
    </source>
</evidence>
<dbReference type="EC" id="4.1.1.11" evidence="9"/>
<evidence type="ECO:0000313" key="14">
    <source>
        <dbReference type="Proteomes" id="UP000464178"/>
    </source>
</evidence>
<organism evidence="13 14">
    <name type="scientific">Gemmata massiliana</name>
    <dbReference type="NCBI Taxonomy" id="1210884"/>
    <lineage>
        <taxon>Bacteria</taxon>
        <taxon>Pseudomonadati</taxon>
        <taxon>Planctomycetota</taxon>
        <taxon>Planctomycetia</taxon>
        <taxon>Gemmatales</taxon>
        <taxon>Gemmataceae</taxon>
        <taxon>Gemmata</taxon>
    </lineage>
</organism>
<evidence type="ECO:0000256" key="2">
    <source>
        <dbReference type="ARBA" id="ARBA00022655"/>
    </source>
</evidence>
<evidence type="ECO:0000256" key="3">
    <source>
        <dbReference type="ARBA" id="ARBA00022793"/>
    </source>
</evidence>
<feature type="binding site" evidence="9">
    <location>
        <position position="57"/>
    </location>
    <ligand>
        <name>substrate</name>
    </ligand>
</feature>
<dbReference type="Proteomes" id="UP000464178">
    <property type="component" value="Chromosome"/>
</dbReference>
<keyword evidence="1 9" id="KW-0963">Cytoplasm</keyword>
<comment type="cofactor">
    <cofactor evidence="9 10">
        <name>pyruvate</name>
        <dbReference type="ChEBI" id="CHEBI:15361"/>
    </cofactor>
    <text evidence="9 10">Binds 1 pyruvoyl group covalently per subunit.</text>
</comment>
<feature type="active site" description="Proton donor" evidence="9 10">
    <location>
        <position position="58"/>
    </location>
</feature>
<keyword evidence="8 9" id="KW-0670">Pyruvate</keyword>
<protein>
    <recommendedName>
        <fullName evidence="9">Aspartate 1-decarboxylase</fullName>
        <ecNumber evidence="9">4.1.1.11</ecNumber>
    </recommendedName>
    <alternativeName>
        <fullName evidence="9">Aspartate alpha-decarboxylase</fullName>
    </alternativeName>
    <component>
        <recommendedName>
            <fullName evidence="9">Aspartate 1-decarboxylase beta chain</fullName>
        </recommendedName>
    </component>
    <component>
        <recommendedName>
            <fullName evidence="9">Aspartate 1-decarboxylase alpha chain</fullName>
        </recommendedName>
    </component>
</protein>
<evidence type="ECO:0000256" key="10">
    <source>
        <dbReference type="PIRSR" id="PIRSR006246-1"/>
    </source>
</evidence>
<comment type="pathway">
    <text evidence="9">Cofactor biosynthesis; (R)-pantothenate biosynthesis; beta-alanine from L-aspartate: step 1/1.</text>
</comment>
<evidence type="ECO:0000313" key="13">
    <source>
        <dbReference type="EMBL" id="VTS01218.1"/>
    </source>
</evidence>
<dbReference type="GO" id="GO:0006523">
    <property type="term" value="P:alanine biosynthetic process"/>
    <property type="evidence" value="ECO:0007669"/>
    <property type="project" value="InterPro"/>
</dbReference>
<dbReference type="HAMAP" id="MF_00446">
    <property type="entry name" value="PanD"/>
    <property type="match status" value="1"/>
</dbReference>
<dbReference type="PIRSF" id="PIRSF006246">
    <property type="entry name" value="Asp_decarbox"/>
    <property type="match status" value="1"/>
</dbReference>
<feature type="modified residue" description="Pyruvic acid (Ser)" evidence="9 11">
    <location>
        <position position="25"/>
    </location>
</feature>
<dbReference type="Pfam" id="PF02261">
    <property type="entry name" value="Asp_decarbox"/>
    <property type="match status" value="1"/>
</dbReference>
<dbReference type="AlphaFoldDB" id="A0A6P2DKQ7"/>
<feature type="chain" id="PRO_5027184535" description="Aspartate 1-decarboxylase beta chain" evidence="9 12">
    <location>
        <begin position="1"/>
        <end position="24"/>
    </location>
</feature>
<keyword evidence="7 9" id="KW-0704">Schiff base</keyword>
<dbReference type="InterPro" id="IPR003190">
    <property type="entry name" value="Asp_decarbox"/>
</dbReference>
<dbReference type="PANTHER" id="PTHR21012:SF0">
    <property type="entry name" value="ASPARTATE 1-DECARBOXYLASE"/>
    <property type="match status" value="1"/>
</dbReference>
<dbReference type="InterPro" id="IPR009010">
    <property type="entry name" value="Asp_de-COase-like_dom_sf"/>
</dbReference>
<evidence type="ECO:0000256" key="11">
    <source>
        <dbReference type="PIRSR" id="PIRSR006246-3"/>
    </source>
</evidence>
<keyword evidence="5 9" id="KW-0865">Zymogen</keyword>
<dbReference type="EMBL" id="LR593886">
    <property type="protein sequence ID" value="VTS01218.1"/>
    <property type="molecule type" value="Genomic_DNA"/>
</dbReference>
<dbReference type="PANTHER" id="PTHR21012">
    <property type="entry name" value="ASPARTATE 1-DECARBOXYLASE"/>
    <property type="match status" value="1"/>
</dbReference>
<comment type="PTM">
    <text evidence="9 11">Is synthesized initially as an inactive proenzyme, which is activated by self-cleavage at a specific serine bond to produce a beta-subunit with a hydroxyl group at its C-terminus and an alpha-subunit with a pyruvoyl group at its N-terminus.</text>
</comment>
<comment type="similarity">
    <text evidence="9">Belongs to the PanD family.</text>
</comment>
<comment type="subcellular location">
    <subcellularLocation>
        <location evidence="9">Cytoplasm</location>
    </subcellularLocation>
</comment>